<comment type="similarity">
    <text evidence="2">Belongs to the immunoglobulin superfamily. BTN/MOG family.</text>
</comment>
<dbReference type="InterPro" id="IPR036179">
    <property type="entry name" value="Ig-like_dom_sf"/>
</dbReference>
<keyword evidence="4" id="KW-0732">Signal</keyword>
<dbReference type="PANTHER" id="PTHR24100:SF130">
    <property type="entry name" value="BUTYROPHILIN-LIKE PROTEIN 9"/>
    <property type="match status" value="1"/>
</dbReference>
<keyword evidence="7" id="KW-0393">Immunoglobulin domain</keyword>
<organism evidence="11 12">
    <name type="scientific">Polypterus senegalus</name>
    <name type="common">Senegal bichir</name>
    <dbReference type="NCBI Taxonomy" id="55291"/>
    <lineage>
        <taxon>Eukaryota</taxon>
        <taxon>Metazoa</taxon>
        <taxon>Chordata</taxon>
        <taxon>Craniata</taxon>
        <taxon>Vertebrata</taxon>
        <taxon>Euteleostomi</taxon>
        <taxon>Actinopterygii</taxon>
        <taxon>Polypteriformes</taxon>
        <taxon>Polypteridae</taxon>
        <taxon>Polypterus</taxon>
    </lineage>
</organism>
<feature type="domain" description="B30.2/SPRY" evidence="9">
    <location>
        <begin position="325"/>
        <end position="517"/>
    </location>
</feature>
<dbReference type="SUPFAM" id="SSF48726">
    <property type="entry name" value="Immunoglobulin"/>
    <property type="match status" value="2"/>
</dbReference>
<dbReference type="PRINTS" id="PR01407">
    <property type="entry name" value="BUTYPHLNCDUF"/>
</dbReference>
<dbReference type="InterPro" id="IPR043136">
    <property type="entry name" value="B30.2/SPRY_sf"/>
</dbReference>
<evidence type="ECO:0000313" key="11">
    <source>
        <dbReference type="EMBL" id="MBN3290572.1"/>
    </source>
</evidence>
<dbReference type="InterPro" id="IPR007110">
    <property type="entry name" value="Ig-like_dom"/>
</dbReference>
<feature type="non-terminal residue" evidence="11">
    <location>
        <position position="527"/>
    </location>
</feature>
<dbReference type="InterPro" id="IPR053896">
    <property type="entry name" value="BTN3A2-like_Ig-C"/>
</dbReference>
<dbReference type="InterPro" id="IPR003599">
    <property type="entry name" value="Ig_sub"/>
</dbReference>
<dbReference type="SUPFAM" id="SSF49899">
    <property type="entry name" value="Concanavalin A-like lectins/glucanases"/>
    <property type="match status" value="1"/>
</dbReference>
<keyword evidence="3 8" id="KW-0812">Transmembrane</keyword>
<reference evidence="11" key="1">
    <citation type="journal article" date="2021" name="Cell">
        <title>Tracing the genetic footprints of vertebrate landing in non-teleost ray-finned fishes.</title>
        <authorList>
            <person name="Bi X."/>
            <person name="Wang K."/>
            <person name="Yang L."/>
            <person name="Pan H."/>
            <person name="Jiang H."/>
            <person name="Wei Q."/>
            <person name="Fang M."/>
            <person name="Yu H."/>
            <person name="Zhu C."/>
            <person name="Cai Y."/>
            <person name="He Y."/>
            <person name="Gan X."/>
            <person name="Zeng H."/>
            <person name="Yu D."/>
            <person name="Zhu Y."/>
            <person name="Jiang H."/>
            <person name="Qiu Q."/>
            <person name="Yang H."/>
            <person name="Zhang Y.E."/>
            <person name="Wang W."/>
            <person name="Zhu M."/>
            <person name="He S."/>
            <person name="Zhang G."/>
        </authorList>
    </citation>
    <scope>NUCLEOTIDE SEQUENCE</scope>
    <source>
        <strain evidence="11">Bchr_001</strain>
    </source>
</reference>
<evidence type="ECO:0000256" key="3">
    <source>
        <dbReference type="ARBA" id="ARBA00022692"/>
    </source>
</evidence>
<accession>A0ABS2YX64</accession>
<keyword evidence="6 8" id="KW-0472">Membrane</keyword>
<dbReference type="InterPro" id="IPR050504">
    <property type="entry name" value="IgSF_BTN/MOG"/>
</dbReference>
<sequence length="527" mass="60171">MAIEEDVPVRVQQRSTALRSFNWNIYNTHVEAAIRMDRGQHLFEVRVPDKPVVGVVKGSVVLPCQVIPVVNTKDLEITWLRGKESIYNVKNEQVTIDDKFKGRVEIFKQEVNKGNMSLKIQDIVVSDWGVYTCNVLTTDYFREGSFTLNVIGVGGEPSLSIESPPGPEIVVKCESQGWFPKPEVMWKNGINKELRTHATSNVMNSSESLFDVNSVISVTKEDRGIICVIEHEQKTLESHIQIGEEFFTLVPAGWKHLGGFLIFLLLLALFSVPLAVYFYKKQKENDDLRKEIIKWHLMNKFKSACLRTQLLTGTLTKIDFSAMEMSFGQHITILDHVNSVIRARVTLDPDTAQPHLVVSADGRRAQNQHKDQNVSDTPLRFETWHFVLGRESFTSGQYYWEVDVKERSQWHFGVVNESAQRKGRVSLKPQSGYWIVRWYGDELTALTDPETPLRLRAILQKVGMYLDCDEGRLSFYSVEDRWHIHTFNGGVTGKLYPLFEPGLEGEELEILQPGDETNNSVQNKEVV</sequence>
<comment type="subcellular location">
    <subcellularLocation>
        <location evidence="1">Membrane</location>
        <topology evidence="1">Single-pass type I membrane protein</topology>
    </subcellularLocation>
</comment>
<dbReference type="InterPro" id="IPR003877">
    <property type="entry name" value="SPRY_dom"/>
</dbReference>
<feature type="domain" description="Ig-like" evidence="10">
    <location>
        <begin position="166"/>
        <end position="243"/>
    </location>
</feature>
<evidence type="ECO:0000259" key="10">
    <source>
        <dbReference type="PROSITE" id="PS50835"/>
    </source>
</evidence>
<name>A0ABS2YX64_POLSE</name>
<dbReference type="Pfam" id="PF00622">
    <property type="entry name" value="SPRY"/>
    <property type="match status" value="1"/>
</dbReference>
<dbReference type="InterPro" id="IPR013783">
    <property type="entry name" value="Ig-like_fold"/>
</dbReference>
<dbReference type="SMART" id="SM00589">
    <property type="entry name" value="PRY"/>
    <property type="match status" value="1"/>
</dbReference>
<dbReference type="PROSITE" id="PS50188">
    <property type="entry name" value="B302_SPRY"/>
    <property type="match status" value="1"/>
</dbReference>
<evidence type="ECO:0000256" key="1">
    <source>
        <dbReference type="ARBA" id="ARBA00004479"/>
    </source>
</evidence>
<evidence type="ECO:0000256" key="5">
    <source>
        <dbReference type="ARBA" id="ARBA00022989"/>
    </source>
</evidence>
<dbReference type="InterPro" id="IPR013106">
    <property type="entry name" value="Ig_V-set"/>
</dbReference>
<dbReference type="Pfam" id="PF07686">
    <property type="entry name" value="V-set"/>
    <property type="match status" value="1"/>
</dbReference>
<feature type="non-terminal residue" evidence="11">
    <location>
        <position position="1"/>
    </location>
</feature>
<protein>
    <submittedName>
        <fullName evidence="11">BT3A1 protein</fullName>
    </submittedName>
</protein>
<dbReference type="PANTHER" id="PTHR24100">
    <property type="entry name" value="BUTYROPHILIN"/>
    <property type="match status" value="1"/>
</dbReference>
<evidence type="ECO:0000256" key="7">
    <source>
        <dbReference type="ARBA" id="ARBA00023319"/>
    </source>
</evidence>
<dbReference type="Proteomes" id="UP001166052">
    <property type="component" value="Unassembled WGS sequence"/>
</dbReference>
<dbReference type="InterPro" id="IPR003879">
    <property type="entry name" value="Butyrophylin_SPRY"/>
</dbReference>
<dbReference type="SMART" id="SM00409">
    <property type="entry name" value="IG"/>
    <property type="match status" value="1"/>
</dbReference>
<dbReference type="Gene3D" id="2.60.120.920">
    <property type="match status" value="1"/>
</dbReference>
<dbReference type="InterPro" id="IPR006574">
    <property type="entry name" value="PRY"/>
</dbReference>
<comment type="caution">
    <text evidence="11">The sequence shown here is derived from an EMBL/GenBank/DDBJ whole genome shotgun (WGS) entry which is preliminary data.</text>
</comment>
<evidence type="ECO:0000256" key="6">
    <source>
        <dbReference type="ARBA" id="ARBA00023136"/>
    </source>
</evidence>
<evidence type="ECO:0000256" key="8">
    <source>
        <dbReference type="SAM" id="Phobius"/>
    </source>
</evidence>
<proteinExistence type="inferred from homology"/>
<dbReference type="InterPro" id="IPR013320">
    <property type="entry name" value="ConA-like_dom_sf"/>
</dbReference>
<dbReference type="Pfam" id="PF22705">
    <property type="entry name" value="C2-set_3"/>
    <property type="match status" value="1"/>
</dbReference>
<keyword evidence="12" id="KW-1185">Reference proteome</keyword>
<dbReference type="Pfam" id="PF13765">
    <property type="entry name" value="PRY"/>
    <property type="match status" value="1"/>
</dbReference>
<feature type="transmembrane region" description="Helical" evidence="8">
    <location>
        <begin position="257"/>
        <end position="279"/>
    </location>
</feature>
<evidence type="ECO:0000256" key="2">
    <source>
        <dbReference type="ARBA" id="ARBA00007591"/>
    </source>
</evidence>
<dbReference type="InterPro" id="IPR001870">
    <property type="entry name" value="B30.2/SPRY"/>
</dbReference>
<evidence type="ECO:0000259" key="9">
    <source>
        <dbReference type="PROSITE" id="PS50188"/>
    </source>
</evidence>
<evidence type="ECO:0000313" key="12">
    <source>
        <dbReference type="Proteomes" id="UP001166052"/>
    </source>
</evidence>
<dbReference type="Gene3D" id="2.60.40.10">
    <property type="entry name" value="Immunoglobulins"/>
    <property type="match status" value="2"/>
</dbReference>
<dbReference type="EMBL" id="JAAWVN010008753">
    <property type="protein sequence ID" value="MBN3290572.1"/>
    <property type="molecule type" value="Genomic_DNA"/>
</dbReference>
<feature type="domain" description="Ig-like" evidence="10">
    <location>
        <begin position="48"/>
        <end position="149"/>
    </location>
</feature>
<dbReference type="SMART" id="SM00449">
    <property type="entry name" value="SPRY"/>
    <property type="match status" value="1"/>
</dbReference>
<dbReference type="PROSITE" id="PS50835">
    <property type="entry name" value="IG_LIKE"/>
    <property type="match status" value="2"/>
</dbReference>
<dbReference type="CDD" id="cd13733">
    <property type="entry name" value="SPRY_PRY_C-I_1"/>
    <property type="match status" value="1"/>
</dbReference>
<keyword evidence="5 8" id="KW-1133">Transmembrane helix</keyword>
<evidence type="ECO:0000256" key="4">
    <source>
        <dbReference type="ARBA" id="ARBA00022729"/>
    </source>
</evidence>
<gene>
    <name evidence="11" type="primary">Btn3a1</name>
    <name evidence="11" type="ORF">GTO92_0005708</name>
</gene>